<keyword evidence="11" id="KW-1185">Reference proteome</keyword>
<dbReference type="InterPro" id="IPR001789">
    <property type="entry name" value="Sig_transdc_resp-reg_receiver"/>
</dbReference>
<proteinExistence type="predicted"/>
<dbReference type="PROSITE" id="PS51755">
    <property type="entry name" value="OMPR_PHOB"/>
    <property type="match status" value="1"/>
</dbReference>
<dbReference type="SUPFAM" id="SSF52172">
    <property type="entry name" value="CheY-like"/>
    <property type="match status" value="1"/>
</dbReference>
<reference evidence="11" key="1">
    <citation type="journal article" date="2019" name="Int. J. Syst. Evol. Microbiol.">
        <title>The Global Catalogue of Microorganisms (GCM) 10K type strain sequencing project: providing services to taxonomists for standard genome sequencing and annotation.</title>
        <authorList>
            <consortium name="The Broad Institute Genomics Platform"/>
            <consortium name="The Broad Institute Genome Sequencing Center for Infectious Disease"/>
            <person name="Wu L."/>
            <person name="Ma J."/>
        </authorList>
    </citation>
    <scope>NUCLEOTIDE SEQUENCE [LARGE SCALE GENOMIC DNA]</scope>
    <source>
        <strain evidence="11">CCUG 57263</strain>
    </source>
</reference>
<dbReference type="InterPro" id="IPR001867">
    <property type="entry name" value="OmpR/PhoB-type_DNA-bd"/>
</dbReference>
<evidence type="ECO:0000256" key="7">
    <source>
        <dbReference type="PROSITE-ProRule" id="PRU01091"/>
    </source>
</evidence>
<evidence type="ECO:0000313" key="10">
    <source>
        <dbReference type="EMBL" id="MFD0871183.1"/>
    </source>
</evidence>
<dbReference type="InterPro" id="IPR036388">
    <property type="entry name" value="WH-like_DNA-bd_sf"/>
</dbReference>
<feature type="domain" description="Response regulatory" evidence="8">
    <location>
        <begin position="2"/>
        <end position="115"/>
    </location>
</feature>
<dbReference type="Gene3D" id="1.10.10.10">
    <property type="entry name" value="Winged helix-like DNA-binding domain superfamily/Winged helix DNA-binding domain"/>
    <property type="match status" value="1"/>
</dbReference>
<organism evidence="10 11">
    <name type="scientific">Paenibacillus residui</name>
    <dbReference type="NCBI Taxonomy" id="629724"/>
    <lineage>
        <taxon>Bacteria</taxon>
        <taxon>Bacillati</taxon>
        <taxon>Bacillota</taxon>
        <taxon>Bacilli</taxon>
        <taxon>Bacillales</taxon>
        <taxon>Paenibacillaceae</taxon>
        <taxon>Paenibacillus</taxon>
    </lineage>
</organism>
<dbReference type="Proteomes" id="UP001597120">
    <property type="component" value="Unassembled WGS sequence"/>
</dbReference>
<feature type="domain" description="OmpR/PhoB-type" evidence="9">
    <location>
        <begin position="126"/>
        <end position="225"/>
    </location>
</feature>
<evidence type="ECO:0000256" key="4">
    <source>
        <dbReference type="ARBA" id="ARBA00023125"/>
    </source>
</evidence>
<dbReference type="CDD" id="cd00383">
    <property type="entry name" value="trans_reg_C"/>
    <property type="match status" value="1"/>
</dbReference>
<dbReference type="SMART" id="SM00862">
    <property type="entry name" value="Trans_reg_C"/>
    <property type="match status" value="1"/>
</dbReference>
<accession>A0ABW3DDA0</accession>
<dbReference type="EMBL" id="JBHTIU010000074">
    <property type="protein sequence ID" value="MFD0871183.1"/>
    <property type="molecule type" value="Genomic_DNA"/>
</dbReference>
<dbReference type="InterPro" id="IPR016032">
    <property type="entry name" value="Sig_transdc_resp-reg_C-effctor"/>
</dbReference>
<sequence>MNILWVEDEVKMIERVVPFLSQEGCRVTHALSAEAALELLRKQSFDLLLIDWMLPGLSGTDLCREVQRERKVPVIMLTAKTDEWDKVIALEIGADDYITKPFGMRELLARIKAVLRRTGSAGVAEDKVLRSGSLTIDPLRHEVKKNDRLISLTPTEFELLVTLAEQPGRVFSRLQLIDQTLGEVYYGYERTIDSHIRNLRRKIEDDPAQPQYIVTVYGVGYKFGGGAYS</sequence>
<keyword evidence="3" id="KW-0805">Transcription regulation</keyword>
<protein>
    <submittedName>
        <fullName evidence="10">Response regulator</fullName>
    </submittedName>
</protein>
<feature type="modified residue" description="4-aspartylphosphate" evidence="6">
    <location>
        <position position="51"/>
    </location>
</feature>
<comment type="caution">
    <text evidence="10">The sequence shown here is derived from an EMBL/GenBank/DDBJ whole genome shotgun (WGS) entry which is preliminary data.</text>
</comment>
<dbReference type="PANTHER" id="PTHR48111:SF4">
    <property type="entry name" value="DNA-BINDING DUAL TRANSCRIPTIONAL REGULATOR OMPR"/>
    <property type="match status" value="1"/>
</dbReference>
<evidence type="ECO:0000256" key="2">
    <source>
        <dbReference type="ARBA" id="ARBA00023012"/>
    </source>
</evidence>
<dbReference type="Gene3D" id="6.10.250.690">
    <property type="match status" value="1"/>
</dbReference>
<evidence type="ECO:0000256" key="3">
    <source>
        <dbReference type="ARBA" id="ARBA00023015"/>
    </source>
</evidence>
<evidence type="ECO:0000259" key="8">
    <source>
        <dbReference type="PROSITE" id="PS50110"/>
    </source>
</evidence>
<evidence type="ECO:0000259" key="9">
    <source>
        <dbReference type="PROSITE" id="PS51755"/>
    </source>
</evidence>
<keyword evidence="5" id="KW-0804">Transcription</keyword>
<gene>
    <name evidence="10" type="ORF">ACFQ03_18740</name>
</gene>
<dbReference type="PROSITE" id="PS50110">
    <property type="entry name" value="RESPONSE_REGULATORY"/>
    <property type="match status" value="1"/>
</dbReference>
<feature type="DNA-binding region" description="OmpR/PhoB-type" evidence="7">
    <location>
        <begin position="126"/>
        <end position="225"/>
    </location>
</feature>
<name>A0ABW3DDA0_9BACL</name>
<dbReference type="InterPro" id="IPR011006">
    <property type="entry name" value="CheY-like_superfamily"/>
</dbReference>
<evidence type="ECO:0000256" key="5">
    <source>
        <dbReference type="ARBA" id="ARBA00023163"/>
    </source>
</evidence>
<dbReference type="Pfam" id="PF00486">
    <property type="entry name" value="Trans_reg_C"/>
    <property type="match status" value="1"/>
</dbReference>
<dbReference type="PANTHER" id="PTHR48111">
    <property type="entry name" value="REGULATOR OF RPOS"/>
    <property type="match status" value="1"/>
</dbReference>
<dbReference type="Pfam" id="PF00072">
    <property type="entry name" value="Response_reg"/>
    <property type="match status" value="1"/>
</dbReference>
<evidence type="ECO:0000256" key="1">
    <source>
        <dbReference type="ARBA" id="ARBA00022553"/>
    </source>
</evidence>
<dbReference type="Gene3D" id="3.40.50.2300">
    <property type="match status" value="1"/>
</dbReference>
<dbReference type="SUPFAM" id="SSF46894">
    <property type="entry name" value="C-terminal effector domain of the bipartite response regulators"/>
    <property type="match status" value="1"/>
</dbReference>
<dbReference type="InterPro" id="IPR039420">
    <property type="entry name" value="WalR-like"/>
</dbReference>
<evidence type="ECO:0000256" key="6">
    <source>
        <dbReference type="PROSITE-ProRule" id="PRU00169"/>
    </source>
</evidence>
<keyword evidence="2" id="KW-0902">Two-component regulatory system</keyword>
<dbReference type="RefSeq" id="WP_379290096.1">
    <property type="nucleotide sequence ID" value="NZ_JBHTIU010000074.1"/>
</dbReference>
<dbReference type="SMART" id="SM00448">
    <property type="entry name" value="REC"/>
    <property type="match status" value="1"/>
</dbReference>
<keyword evidence="1 6" id="KW-0597">Phosphoprotein</keyword>
<evidence type="ECO:0000313" key="11">
    <source>
        <dbReference type="Proteomes" id="UP001597120"/>
    </source>
</evidence>
<keyword evidence="4 7" id="KW-0238">DNA-binding</keyword>